<accession>A0A6G0YTL7</accession>
<feature type="region of interest" description="Disordered" evidence="1">
    <location>
        <begin position="22"/>
        <end position="66"/>
    </location>
</feature>
<organism evidence="2 3">
    <name type="scientific">Aphis craccivora</name>
    <name type="common">Cowpea aphid</name>
    <dbReference type="NCBI Taxonomy" id="307492"/>
    <lineage>
        <taxon>Eukaryota</taxon>
        <taxon>Metazoa</taxon>
        <taxon>Ecdysozoa</taxon>
        <taxon>Arthropoda</taxon>
        <taxon>Hexapoda</taxon>
        <taxon>Insecta</taxon>
        <taxon>Pterygota</taxon>
        <taxon>Neoptera</taxon>
        <taxon>Paraneoptera</taxon>
        <taxon>Hemiptera</taxon>
        <taxon>Sternorrhyncha</taxon>
        <taxon>Aphidomorpha</taxon>
        <taxon>Aphidoidea</taxon>
        <taxon>Aphididae</taxon>
        <taxon>Aphidini</taxon>
        <taxon>Aphis</taxon>
        <taxon>Aphis</taxon>
    </lineage>
</organism>
<dbReference type="OrthoDB" id="6644311at2759"/>
<feature type="compositionally biased region" description="Basic and acidic residues" evidence="1">
    <location>
        <begin position="100"/>
        <end position="122"/>
    </location>
</feature>
<feature type="region of interest" description="Disordered" evidence="1">
    <location>
        <begin position="96"/>
        <end position="122"/>
    </location>
</feature>
<reference evidence="2 3" key="1">
    <citation type="submission" date="2019-08" db="EMBL/GenBank/DDBJ databases">
        <title>Whole genome of Aphis craccivora.</title>
        <authorList>
            <person name="Voronova N.V."/>
            <person name="Shulinski R.S."/>
            <person name="Bandarenka Y.V."/>
            <person name="Zhorov D.G."/>
            <person name="Warner D."/>
        </authorList>
    </citation>
    <scope>NUCLEOTIDE SEQUENCE [LARGE SCALE GENOMIC DNA]</scope>
    <source>
        <strain evidence="2">180601</strain>
        <tissue evidence="2">Whole Body</tissue>
    </source>
</reference>
<evidence type="ECO:0000256" key="1">
    <source>
        <dbReference type="SAM" id="MobiDB-lite"/>
    </source>
</evidence>
<evidence type="ECO:0000313" key="2">
    <source>
        <dbReference type="EMBL" id="KAF0761067.1"/>
    </source>
</evidence>
<name>A0A6G0YTL7_APHCR</name>
<feature type="compositionally biased region" description="Low complexity" evidence="1">
    <location>
        <begin position="32"/>
        <end position="46"/>
    </location>
</feature>
<keyword evidence="3" id="KW-1185">Reference proteome</keyword>
<gene>
    <name evidence="2" type="ORF">FWK35_00007579</name>
</gene>
<dbReference type="Proteomes" id="UP000478052">
    <property type="component" value="Unassembled WGS sequence"/>
</dbReference>
<protein>
    <submittedName>
        <fullName evidence="2">Uncharacterized protein</fullName>
    </submittedName>
</protein>
<dbReference type="AlphaFoldDB" id="A0A6G0YTL7"/>
<comment type="caution">
    <text evidence="2">The sequence shown here is derived from an EMBL/GenBank/DDBJ whole genome shotgun (WGS) entry which is preliminary data.</text>
</comment>
<sequence>MNQYTSKMFTLRFTFITCPASTDPAAAKPRGPSKSGANKSGSAADSMESGMNPDDETEIELDKPNGIRQKILRPIKFFFWPVRYILNKCKSFMNKVQNKNNKDKSATPESDGEKPVDKNKTK</sequence>
<dbReference type="EMBL" id="VUJU01002501">
    <property type="protein sequence ID" value="KAF0761067.1"/>
    <property type="molecule type" value="Genomic_DNA"/>
</dbReference>
<evidence type="ECO:0000313" key="3">
    <source>
        <dbReference type="Proteomes" id="UP000478052"/>
    </source>
</evidence>
<proteinExistence type="predicted"/>